<evidence type="ECO:0000313" key="5">
    <source>
        <dbReference type="Proteomes" id="UP000276776"/>
    </source>
</evidence>
<keyword evidence="2" id="KW-0732">Signal</keyword>
<dbReference type="Proteomes" id="UP000276776">
    <property type="component" value="Unassembled WGS sequence"/>
</dbReference>
<comment type="caution">
    <text evidence="1">Lacks conserved residue(s) required for the propagation of feature annotation.</text>
</comment>
<proteinExistence type="predicted"/>
<reference evidence="4 5" key="2">
    <citation type="submission" date="2018-11" db="EMBL/GenBank/DDBJ databases">
        <authorList>
            <consortium name="Pathogen Informatics"/>
        </authorList>
    </citation>
    <scope>NUCLEOTIDE SEQUENCE [LARGE SCALE GENOMIC DNA]</scope>
</reference>
<feature type="signal peptide" evidence="2">
    <location>
        <begin position="1"/>
        <end position="18"/>
    </location>
</feature>
<sequence length="282" mass="33568">MIETALAYLFCHFSILSATPLPERQIWYDWDEDRVPFAFSYERRPDWCVDEDPLCSMFKGWCVSINKTRENYMKKACRRTCNMCYEEMNSTRTCYDKEDDCVHRESDCFAVETAERMYHACPETCGFCNSVCADLATNCGELVSYCTASLWHQAVMQSKCRMTCSFCRVYDRENFEPEQCSDKFGQCHYQRHLCERIEFQERMQADCAHTCGYCDFVDTVSDIPKKCSDLEIDCRSKIHFCFVEGRHSFYMWRNCKRTCGYCADYYFEKDSDYEPPEIYYDY</sequence>
<dbReference type="Gene3D" id="1.10.10.1870">
    <property type="entry name" value="ShTK domain-like"/>
    <property type="match status" value="2"/>
</dbReference>
<name>A0A0N5CJE8_THECL</name>
<dbReference type="Pfam" id="PF01549">
    <property type="entry name" value="ShK"/>
    <property type="match status" value="5"/>
</dbReference>
<dbReference type="SMART" id="SM00254">
    <property type="entry name" value="ShKT"/>
    <property type="match status" value="5"/>
</dbReference>
<dbReference type="WBParaSite" id="TCLT_0000015201-mRNA-1">
    <property type="protein sequence ID" value="TCLT_0000015201-mRNA-1"/>
    <property type="gene ID" value="TCLT_0000015201"/>
</dbReference>
<organism evidence="6">
    <name type="scientific">Thelazia callipaeda</name>
    <name type="common">Oriental eyeworm</name>
    <name type="synonym">Parasitic nematode</name>
    <dbReference type="NCBI Taxonomy" id="103827"/>
    <lineage>
        <taxon>Eukaryota</taxon>
        <taxon>Metazoa</taxon>
        <taxon>Ecdysozoa</taxon>
        <taxon>Nematoda</taxon>
        <taxon>Chromadorea</taxon>
        <taxon>Rhabditida</taxon>
        <taxon>Spirurina</taxon>
        <taxon>Spiruromorpha</taxon>
        <taxon>Thelazioidea</taxon>
        <taxon>Thelaziidae</taxon>
        <taxon>Thelazia</taxon>
    </lineage>
</organism>
<dbReference type="STRING" id="103827.A0A0N5CJE8"/>
<dbReference type="PANTHER" id="PTHR21724:SF109">
    <property type="entry name" value="SHKT DOMAIN-CONTAINING PROTEIN"/>
    <property type="match status" value="1"/>
</dbReference>
<evidence type="ECO:0000313" key="4">
    <source>
        <dbReference type="EMBL" id="VDM95006.1"/>
    </source>
</evidence>
<dbReference type="InterPro" id="IPR003582">
    <property type="entry name" value="ShKT_dom"/>
</dbReference>
<dbReference type="OMA" id="KTRENYM"/>
<feature type="chain" id="PRO_5043126140" evidence="2">
    <location>
        <begin position="19"/>
        <end position="282"/>
    </location>
</feature>
<dbReference type="PANTHER" id="PTHR21724">
    <property type="entry name" value="SHKT DOMAIN-CONTAINING PROTEIN"/>
    <property type="match status" value="1"/>
</dbReference>
<reference evidence="6" key="1">
    <citation type="submission" date="2017-02" db="UniProtKB">
        <authorList>
            <consortium name="WormBaseParasite"/>
        </authorList>
    </citation>
    <scope>IDENTIFICATION</scope>
</reference>
<accession>A0A0N5CJE8</accession>
<evidence type="ECO:0000256" key="2">
    <source>
        <dbReference type="SAM" id="SignalP"/>
    </source>
</evidence>
<keyword evidence="5" id="KW-1185">Reference proteome</keyword>
<protein>
    <submittedName>
        <fullName evidence="6">ShTK domain protein</fullName>
    </submittedName>
</protein>
<dbReference type="AlphaFoldDB" id="A0A0N5CJE8"/>
<dbReference type="EMBL" id="UYYF01000009">
    <property type="protein sequence ID" value="VDM95006.1"/>
    <property type="molecule type" value="Genomic_DNA"/>
</dbReference>
<feature type="domain" description="ShKT" evidence="3">
    <location>
        <begin position="48"/>
        <end position="84"/>
    </location>
</feature>
<evidence type="ECO:0000256" key="1">
    <source>
        <dbReference type="PROSITE-ProRule" id="PRU01005"/>
    </source>
</evidence>
<feature type="domain" description="ShKT" evidence="3">
    <location>
        <begin position="227"/>
        <end position="262"/>
    </location>
</feature>
<evidence type="ECO:0000313" key="6">
    <source>
        <dbReference type="WBParaSite" id="TCLT_0000015201-mRNA-1"/>
    </source>
</evidence>
<feature type="domain" description="ShKT" evidence="3">
    <location>
        <begin position="132"/>
        <end position="167"/>
    </location>
</feature>
<evidence type="ECO:0000259" key="3">
    <source>
        <dbReference type="PROSITE" id="PS51670"/>
    </source>
</evidence>
<gene>
    <name evidence="4" type="ORF">TCLT_LOCUS153</name>
</gene>
<dbReference type="OrthoDB" id="5774555at2759"/>
<dbReference type="PROSITE" id="PS51670">
    <property type="entry name" value="SHKT"/>
    <property type="match status" value="3"/>
</dbReference>